<dbReference type="PANTHER" id="PTHR40763:SF5">
    <property type="entry name" value="MEMBRANE PROTEIN"/>
    <property type="match status" value="1"/>
</dbReference>
<evidence type="ECO:0000313" key="4">
    <source>
        <dbReference type="Proteomes" id="UP000199152"/>
    </source>
</evidence>
<dbReference type="Proteomes" id="UP000199152">
    <property type="component" value="Unassembled WGS sequence"/>
</dbReference>
<gene>
    <name evidence="3" type="ORF">SAMN04488085_114113</name>
</gene>
<proteinExistence type="predicted"/>
<reference evidence="3 4" key="1">
    <citation type="submission" date="2016-10" db="EMBL/GenBank/DDBJ databases">
        <authorList>
            <person name="de Groot N.N."/>
        </authorList>
    </citation>
    <scope>NUCLEOTIDE SEQUENCE [LARGE SCALE GENOMIC DNA]</scope>
    <source>
        <strain evidence="3 4">DSM 45317</strain>
    </source>
</reference>
<dbReference type="EMBL" id="FOSW01000014">
    <property type="protein sequence ID" value="SFL63285.1"/>
    <property type="molecule type" value="Genomic_DNA"/>
</dbReference>
<feature type="domain" description="DUF1707" evidence="2">
    <location>
        <begin position="6"/>
        <end position="58"/>
    </location>
</feature>
<feature type="transmembrane region" description="Helical" evidence="1">
    <location>
        <begin position="126"/>
        <end position="146"/>
    </location>
</feature>
<keyword evidence="1" id="KW-0472">Membrane</keyword>
<dbReference type="AlphaFoldDB" id="A0A1I4J9M4"/>
<evidence type="ECO:0000313" key="3">
    <source>
        <dbReference type="EMBL" id="SFL63285.1"/>
    </source>
</evidence>
<evidence type="ECO:0000259" key="2">
    <source>
        <dbReference type="Pfam" id="PF08044"/>
    </source>
</evidence>
<name>A0A1I4J9M4_9ACTN</name>
<feature type="transmembrane region" description="Helical" evidence="1">
    <location>
        <begin position="98"/>
        <end position="120"/>
    </location>
</feature>
<keyword evidence="1" id="KW-0812">Transmembrane</keyword>
<keyword evidence="4" id="KW-1185">Reference proteome</keyword>
<dbReference type="InterPro" id="IPR012551">
    <property type="entry name" value="DUF1707_SHOCT-like"/>
</dbReference>
<dbReference type="Pfam" id="PF08044">
    <property type="entry name" value="DUF1707"/>
    <property type="match status" value="1"/>
</dbReference>
<protein>
    <recommendedName>
        <fullName evidence="2">DUF1707 domain-containing protein</fullName>
    </recommendedName>
</protein>
<sequence>MPEPHLRAADADRAAVASQLGEHMAAGRLTVFEYEERLGRAYAARTYGELDELTADLPAPRPVEPAPSPAPAPVPDSGIAGAGHWDGWAGRHTRQAAWASWAGTAVIVLTIWLVTSFAAGELLYPWPVWVIGPWGAILLAQSITAGRDGDGKRRQLP</sequence>
<dbReference type="OrthoDB" id="3748531at2"/>
<dbReference type="InParanoid" id="A0A1I4J9M4"/>
<dbReference type="RefSeq" id="WP_091328477.1">
    <property type="nucleotide sequence ID" value="NZ_FOSW01000014.1"/>
</dbReference>
<organism evidence="3 4">
    <name type="scientific">Geodermatophilus ruber</name>
    <dbReference type="NCBI Taxonomy" id="504800"/>
    <lineage>
        <taxon>Bacteria</taxon>
        <taxon>Bacillati</taxon>
        <taxon>Actinomycetota</taxon>
        <taxon>Actinomycetes</taxon>
        <taxon>Geodermatophilales</taxon>
        <taxon>Geodermatophilaceae</taxon>
        <taxon>Geodermatophilus</taxon>
    </lineage>
</organism>
<dbReference type="STRING" id="504800.SAMN04488085_114113"/>
<accession>A0A1I4J9M4</accession>
<evidence type="ECO:0000256" key="1">
    <source>
        <dbReference type="SAM" id="Phobius"/>
    </source>
</evidence>
<dbReference type="PANTHER" id="PTHR40763">
    <property type="entry name" value="MEMBRANE PROTEIN-RELATED"/>
    <property type="match status" value="1"/>
</dbReference>
<keyword evidence="1" id="KW-1133">Transmembrane helix</keyword>